<accession>A0A432GU24</accession>
<evidence type="ECO:0000313" key="1">
    <source>
        <dbReference type="EMBL" id="RTZ87052.1"/>
    </source>
</evidence>
<dbReference type="Proteomes" id="UP000287917">
    <property type="component" value="Unassembled WGS sequence"/>
</dbReference>
<proteinExistence type="predicted"/>
<dbReference type="AlphaFoldDB" id="A0A432GU24"/>
<evidence type="ECO:0008006" key="3">
    <source>
        <dbReference type="Google" id="ProtNLM"/>
    </source>
</evidence>
<comment type="caution">
    <text evidence="1">The sequence shown here is derived from an EMBL/GenBank/DDBJ whole genome shotgun (WGS) entry which is preliminary data.</text>
</comment>
<dbReference type="InterPro" id="IPR029069">
    <property type="entry name" value="HotDog_dom_sf"/>
</dbReference>
<protein>
    <recommendedName>
        <fullName evidence="3">Thioesterase domain-containing protein</fullName>
    </recommendedName>
</protein>
<dbReference type="Gene3D" id="3.10.129.10">
    <property type="entry name" value="Hotdog Thioesterase"/>
    <property type="match status" value="1"/>
</dbReference>
<dbReference type="EMBL" id="QNZK01000067">
    <property type="protein sequence ID" value="RTZ87052.1"/>
    <property type="molecule type" value="Genomic_DNA"/>
</dbReference>
<organism evidence="1 2">
    <name type="scientific">SAR324 cluster bacterium</name>
    <dbReference type="NCBI Taxonomy" id="2024889"/>
    <lineage>
        <taxon>Bacteria</taxon>
        <taxon>Deltaproteobacteria</taxon>
        <taxon>SAR324 cluster</taxon>
    </lineage>
</organism>
<reference evidence="1 2" key="1">
    <citation type="submission" date="2018-06" db="EMBL/GenBank/DDBJ databases">
        <title>Combined omics and stable isotope probing to characterize newly discovered Mariana Back-Arc vent microbial communities.</title>
        <authorList>
            <person name="Trembath-Reichert E."/>
            <person name="Huber J.A."/>
        </authorList>
    </citation>
    <scope>NUCLEOTIDE SEQUENCE [LARGE SCALE GENOMIC DNA]</scope>
    <source>
        <strain evidence="1">MAG 58</strain>
    </source>
</reference>
<name>A0A432GU24_9DELT</name>
<dbReference type="SUPFAM" id="SSF54637">
    <property type="entry name" value="Thioesterase/thiol ester dehydrase-isomerase"/>
    <property type="match status" value="1"/>
</dbReference>
<gene>
    <name evidence="1" type="ORF">DSY96_01815</name>
</gene>
<sequence>MWCVHGEFASTVLDSVTGCAVHTLMWAGVAYGKIDLNIKMIRPVPKDENLIAEGNVNQNL</sequence>
<evidence type="ECO:0000313" key="2">
    <source>
        <dbReference type="Proteomes" id="UP000287917"/>
    </source>
</evidence>